<name>A0A0H5QQM9_9EUKA</name>
<evidence type="ECO:0000313" key="1">
    <source>
        <dbReference type="EMBL" id="CRZ04385.1"/>
    </source>
</evidence>
<accession>A0A0H5QQM9</accession>
<sequence length="113" mass="12634">MRALPLMEQAFYRFLGSKPETTRKCDQFFIRAAKTYELPDPLALPPLLITKLSNTFKDALVKLASSFMVPIQSAPSPLKMQGVSSIIFIASLFLVVDIVVHPRRNEGPSPKPF</sequence>
<protein>
    <submittedName>
        <fullName evidence="1">Uncharacterized protein</fullName>
    </submittedName>
</protein>
<proteinExistence type="predicted"/>
<dbReference type="AlphaFoldDB" id="A0A0H5QQM9"/>
<reference evidence="1" key="1">
    <citation type="submission" date="2015-04" db="EMBL/GenBank/DDBJ databases">
        <title>The genome sequence of the plant pathogenic Rhizarian Plasmodiophora brassicae reveals insights in its biotrophic life cycle and the origin of chitin synthesis.</title>
        <authorList>
            <person name="Schwelm A."/>
            <person name="Fogelqvist J."/>
            <person name="Knaust A."/>
            <person name="Julke S."/>
            <person name="Lilja T."/>
            <person name="Dhandapani V."/>
            <person name="Bonilla-Rosso G."/>
            <person name="Karlsson M."/>
            <person name="Shevchenko A."/>
            <person name="Choi S.R."/>
            <person name="Kim H.G."/>
            <person name="Park J.Y."/>
            <person name="Lim Y.P."/>
            <person name="Ludwig-Muller J."/>
            <person name="Dixelius C."/>
        </authorList>
    </citation>
    <scope>NUCLEOTIDE SEQUENCE</scope>
    <source>
        <tissue evidence="1">Potato root galls</tissue>
    </source>
</reference>
<dbReference type="EMBL" id="HACM01003943">
    <property type="protein sequence ID" value="CRZ04385.1"/>
    <property type="molecule type" value="Transcribed_RNA"/>
</dbReference>
<organism evidence="1">
    <name type="scientific">Spongospora subterranea</name>
    <dbReference type="NCBI Taxonomy" id="70186"/>
    <lineage>
        <taxon>Eukaryota</taxon>
        <taxon>Sar</taxon>
        <taxon>Rhizaria</taxon>
        <taxon>Endomyxa</taxon>
        <taxon>Phytomyxea</taxon>
        <taxon>Plasmodiophorida</taxon>
        <taxon>Plasmodiophoridae</taxon>
        <taxon>Spongospora</taxon>
    </lineage>
</organism>